<accession>A0A7W9MS87</accession>
<keyword evidence="1" id="KW-1133">Transmembrane helix</keyword>
<feature type="transmembrane region" description="Helical" evidence="1">
    <location>
        <begin position="99"/>
        <end position="119"/>
    </location>
</feature>
<organism evidence="2 3">
    <name type="scientific">Kribbella italica</name>
    <dbReference type="NCBI Taxonomy" id="1540520"/>
    <lineage>
        <taxon>Bacteria</taxon>
        <taxon>Bacillati</taxon>
        <taxon>Actinomycetota</taxon>
        <taxon>Actinomycetes</taxon>
        <taxon>Propionibacteriales</taxon>
        <taxon>Kribbellaceae</taxon>
        <taxon>Kribbella</taxon>
    </lineage>
</organism>
<dbReference type="EMBL" id="JACHMY010000001">
    <property type="protein sequence ID" value="MBB5834466.1"/>
    <property type="molecule type" value="Genomic_DNA"/>
</dbReference>
<dbReference type="RefSeq" id="WP_184794229.1">
    <property type="nucleotide sequence ID" value="NZ_JACHMY010000001.1"/>
</dbReference>
<keyword evidence="1" id="KW-0812">Transmembrane</keyword>
<keyword evidence="1" id="KW-0472">Membrane</keyword>
<sequence>MSVATPAPWADRIGRTLLAFDAVATVGAFAYGIGRVLEASDATVQMEFWVTTAYLVFAGLWALLAWRPRQFRGLWELVLAQKIAVTVFAFVLIDTDGASRNAVSDTIMVVTTLAAYFLCRGWLTWRRSGTAEVAEGQLADATR</sequence>
<comment type="caution">
    <text evidence="2">The sequence shown here is derived from an EMBL/GenBank/DDBJ whole genome shotgun (WGS) entry which is preliminary data.</text>
</comment>
<protein>
    <submittedName>
        <fullName evidence="2">Uncharacterized protein</fullName>
    </submittedName>
</protein>
<dbReference type="AlphaFoldDB" id="A0A7W9MS87"/>
<feature type="transmembrane region" description="Helical" evidence="1">
    <location>
        <begin position="16"/>
        <end position="34"/>
    </location>
</feature>
<feature type="transmembrane region" description="Helical" evidence="1">
    <location>
        <begin position="73"/>
        <end position="93"/>
    </location>
</feature>
<keyword evidence="3" id="KW-1185">Reference proteome</keyword>
<reference evidence="2 3" key="1">
    <citation type="submission" date="2020-08" db="EMBL/GenBank/DDBJ databases">
        <title>Sequencing the genomes of 1000 actinobacteria strains.</title>
        <authorList>
            <person name="Klenk H.-P."/>
        </authorList>
    </citation>
    <scope>NUCLEOTIDE SEQUENCE [LARGE SCALE GENOMIC DNA]</scope>
    <source>
        <strain evidence="2 3">DSM 28967</strain>
    </source>
</reference>
<name>A0A7W9MS87_9ACTN</name>
<evidence type="ECO:0000256" key="1">
    <source>
        <dbReference type="SAM" id="Phobius"/>
    </source>
</evidence>
<gene>
    <name evidence="2" type="ORF">HDA39_001200</name>
</gene>
<dbReference type="Proteomes" id="UP000549971">
    <property type="component" value="Unassembled WGS sequence"/>
</dbReference>
<feature type="transmembrane region" description="Helical" evidence="1">
    <location>
        <begin position="46"/>
        <end position="66"/>
    </location>
</feature>
<evidence type="ECO:0000313" key="2">
    <source>
        <dbReference type="EMBL" id="MBB5834466.1"/>
    </source>
</evidence>
<proteinExistence type="predicted"/>
<evidence type="ECO:0000313" key="3">
    <source>
        <dbReference type="Proteomes" id="UP000549971"/>
    </source>
</evidence>